<proteinExistence type="predicted"/>
<dbReference type="NCBIfam" id="TIGR00370">
    <property type="entry name" value="5-oxoprolinase subunit PxpB"/>
    <property type="match status" value="1"/>
</dbReference>
<dbReference type="InterPro" id="IPR010016">
    <property type="entry name" value="PxpB"/>
</dbReference>
<keyword evidence="2 5" id="KW-0378">Hydrolase</keyword>
<dbReference type="Proteomes" id="UP000220629">
    <property type="component" value="Unassembled WGS sequence"/>
</dbReference>
<dbReference type="GO" id="GO:0016787">
    <property type="term" value="F:hydrolase activity"/>
    <property type="evidence" value="ECO:0007669"/>
    <property type="project" value="UniProtKB-KW"/>
</dbReference>
<dbReference type="Pfam" id="PF02682">
    <property type="entry name" value="CT_C_D"/>
    <property type="match status" value="1"/>
</dbReference>
<organism evidence="5 6">
    <name type="scientific">Burkholderia gladioli</name>
    <name type="common">Pseudomonas marginata</name>
    <name type="synonym">Phytomonas marginata</name>
    <dbReference type="NCBI Taxonomy" id="28095"/>
    <lineage>
        <taxon>Bacteria</taxon>
        <taxon>Pseudomonadati</taxon>
        <taxon>Pseudomonadota</taxon>
        <taxon>Betaproteobacteria</taxon>
        <taxon>Burkholderiales</taxon>
        <taxon>Burkholderiaceae</taxon>
        <taxon>Burkholderia</taxon>
    </lineage>
</organism>
<dbReference type="SMART" id="SM00796">
    <property type="entry name" value="AHS1"/>
    <property type="match status" value="1"/>
</dbReference>
<gene>
    <name evidence="5" type="ORF">CRM94_32515</name>
</gene>
<dbReference type="SUPFAM" id="SSF50891">
    <property type="entry name" value="Cyclophilin-like"/>
    <property type="match status" value="1"/>
</dbReference>
<dbReference type="RefSeq" id="WP_096749389.1">
    <property type="nucleotide sequence ID" value="NZ_CADEPO010000011.1"/>
</dbReference>
<dbReference type="EMBL" id="PDDY01000004">
    <property type="protein sequence ID" value="PEH39041.1"/>
    <property type="molecule type" value="Genomic_DNA"/>
</dbReference>
<keyword evidence="1" id="KW-0547">Nucleotide-binding</keyword>
<accession>A0A2A7S633</accession>
<name>A0A2A7S633_BURGA</name>
<evidence type="ECO:0000256" key="2">
    <source>
        <dbReference type="ARBA" id="ARBA00022801"/>
    </source>
</evidence>
<evidence type="ECO:0000259" key="4">
    <source>
        <dbReference type="SMART" id="SM00796"/>
    </source>
</evidence>
<dbReference type="Gene3D" id="3.30.1360.40">
    <property type="match status" value="1"/>
</dbReference>
<evidence type="ECO:0000313" key="6">
    <source>
        <dbReference type="Proteomes" id="UP000220629"/>
    </source>
</evidence>
<sequence>MRHSLPAQPAPADGATRWTLAPSGERLLIVDLHAPDLRRANLAARRAAAAIGAARLPFVLDIVPAMATVGVHYALERVPFTRADGSPYVALERLIGACLAEAWQAGEGHADEAEAGRVIEIPICYGGLHGPDLAGVAQACGITESEVIRRHSASLVDVMMLGFAPGHPYLGLFDPALAVARRATPRTSVASGSVGLANRQSVIYPSMLPGGWNVIGRTPLTLFDATRETPCLVAAGDRVRFVPIGEDEFRAANEHLPRKAA</sequence>
<evidence type="ECO:0000256" key="3">
    <source>
        <dbReference type="ARBA" id="ARBA00022840"/>
    </source>
</evidence>
<dbReference type="SUPFAM" id="SSF160467">
    <property type="entry name" value="PH0987 N-terminal domain-like"/>
    <property type="match status" value="1"/>
</dbReference>
<keyword evidence="3" id="KW-0067">ATP-binding</keyword>
<reference evidence="6" key="1">
    <citation type="submission" date="2017-09" db="EMBL/GenBank/DDBJ databases">
        <title>FDA dAtabase for Regulatory Grade micrObial Sequences (FDA-ARGOS): Supporting development and validation of Infectious Disease Dx tests.</title>
        <authorList>
            <person name="Minogue T."/>
            <person name="Wolcott M."/>
            <person name="Wasieloski L."/>
            <person name="Aguilar W."/>
            <person name="Moore D."/>
            <person name="Tallon L."/>
            <person name="Sadzewicz L."/>
            <person name="Ott S."/>
            <person name="Zhao X."/>
            <person name="Nagaraj S."/>
            <person name="Vavikolanu K."/>
            <person name="Aluvathingal J."/>
            <person name="Nadendla S."/>
            <person name="Sichtig H."/>
        </authorList>
    </citation>
    <scope>NUCLEOTIDE SEQUENCE [LARGE SCALE GENOMIC DNA]</scope>
    <source>
        <strain evidence="6">FDAARGOS_390</strain>
    </source>
</reference>
<evidence type="ECO:0000313" key="5">
    <source>
        <dbReference type="EMBL" id="PEH39041.1"/>
    </source>
</evidence>
<dbReference type="PANTHER" id="PTHR34698">
    <property type="entry name" value="5-OXOPROLINASE SUBUNIT B"/>
    <property type="match status" value="1"/>
</dbReference>
<dbReference type="PANTHER" id="PTHR34698:SF2">
    <property type="entry name" value="5-OXOPROLINASE SUBUNIT B"/>
    <property type="match status" value="1"/>
</dbReference>
<dbReference type="AlphaFoldDB" id="A0A2A7S633"/>
<dbReference type="GO" id="GO:0005524">
    <property type="term" value="F:ATP binding"/>
    <property type="evidence" value="ECO:0007669"/>
    <property type="project" value="UniProtKB-KW"/>
</dbReference>
<feature type="domain" description="Carboxyltransferase" evidence="4">
    <location>
        <begin position="18"/>
        <end position="233"/>
    </location>
</feature>
<comment type="caution">
    <text evidence="5">The sequence shown here is derived from an EMBL/GenBank/DDBJ whole genome shotgun (WGS) entry which is preliminary data.</text>
</comment>
<dbReference type="Gene3D" id="2.40.100.10">
    <property type="entry name" value="Cyclophilin-like"/>
    <property type="match status" value="1"/>
</dbReference>
<evidence type="ECO:0000256" key="1">
    <source>
        <dbReference type="ARBA" id="ARBA00022741"/>
    </source>
</evidence>
<dbReference type="InterPro" id="IPR029000">
    <property type="entry name" value="Cyclophilin-like_dom_sf"/>
</dbReference>
<protein>
    <submittedName>
        <fullName evidence="5">Allophanate hydrolase</fullName>
    </submittedName>
</protein>
<dbReference type="InterPro" id="IPR003833">
    <property type="entry name" value="CT_C_D"/>
</dbReference>